<comment type="caution">
    <text evidence="2">The sequence shown here is derived from an EMBL/GenBank/DDBJ whole genome shotgun (WGS) entry which is preliminary data.</text>
</comment>
<keyword evidence="2" id="KW-0808">Transferase</keyword>
<evidence type="ECO:0000313" key="2">
    <source>
        <dbReference type="EMBL" id="GGI92000.1"/>
    </source>
</evidence>
<organism evidence="2 3">
    <name type="scientific">Halopseudomonas pertucinogena</name>
    <dbReference type="NCBI Taxonomy" id="86175"/>
    <lineage>
        <taxon>Bacteria</taxon>
        <taxon>Pseudomonadati</taxon>
        <taxon>Pseudomonadota</taxon>
        <taxon>Gammaproteobacteria</taxon>
        <taxon>Pseudomonadales</taxon>
        <taxon>Pseudomonadaceae</taxon>
        <taxon>Halopseudomonas</taxon>
    </lineage>
</organism>
<dbReference type="GO" id="GO:0016301">
    <property type="term" value="F:kinase activity"/>
    <property type="evidence" value="ECO:0007669"/>
    <property type="project" value="UniProtKB-KW"/>
</dbReference>
<evidence type="ECO:0000313" key="3">
    <source>
        <dbReference type="Proteomes" id="UP000633263"/>
    </source>
</evidence>
<accession>A0ABQ2CJ75</accession>
<dbReference type="Pfam" id="PF09995">
    <property type="entry name" value="MPAB_Lcp_cat"/>
    <property type="match status" value="1"/>
</dbReference>
<gene>
    <name evidence="2" type="ORF">GCM10009083_05640</name>
</gene>
<evidence type="ECO:0000259" key="1">
    <source>
        <dbReference type="Pfam" id="PF09995"/>
    </source>
</evidence>
<dbReference type="EMBL" id="BMNN01000001">
    <property type="protein sequence ID" value="GGI92000.1"/>
    <property type="molecule type" value="Genomic_DNA"/>
</dbReference>
<protein>
    <submittedName>
        <fullName evidence="2">Histidine kinase</fullName>
    </submittedName>
</protein>
<reference evidence="3" key="1">
    <citation type="journal article" date="2019" name="Int. J. Syst. Evol. Microbiol.">
        <title>The Global Catalogue of Microorganisms (GCM) 10K type strain sequencing project: providing services to taxonomists for standard genome sequencing and annotation.</title>
        <authorList>
            <consortium name="The Broad Institute Genomics Platform"/>
            <consortium name="The Broad Institute Genome Sequencing Center for Infectious Disease"/>
            <person name="Wu L."/>
            <person name="Ma J."/>
        </authorList>
    </citation>
    <scope>NUCLEOTIDE SEQUENCE [LARGE SCALE GENOMIC DNA]</scope>
    <source>
        <strain evidence="3">JCM 11590</strain>
    </source>
</reference>
<keyword evidence="3" id="KW-1185">Reference proteome</keyword>
<feature type="domain" description="ER-bound oxygenase mpaB/mpaB'/Rubber oxygenase catalytic" evidence="1">
    <location>
        <begin position="43"/>
        <end position="267"/>
    </location>
</feature>
<keyword evidence="2" id="KW-0418">Kinase</keyword>
<dbReference type="PANTHER" id="PTHR36151:SF3">
    <property type="entry name" value="ER-BOUND OXYGENASE MPAB_MPAB'_RUBBER OXYGENASE CATALYTIC DOMAIN-CONTAINING PROTEIN"/>
    <property type="match status" value="1"/>
</dbReference>
<dbReference type="RefSeq" id="WP_188635059.1">
    <property type="nucleotide sequence ID" value="NZ_BMNN01000001.1"/>
</dbReference>
<dbReference type="PANTHER" id="PTHR36151">
    <property type="entry name" value="BLR2777 PROTEIN"/>
    <property type="match status" value="1"/>
</dbReference>
<name>A0ABQ2CJ75_9GAMM</name>
<dbReference type="InterPro" id="IPR018713">
    <property type="entry name" value="MPAB/Lcp_cat_dom"/>
</dbReference>
<proteinExistence type="predicted"/>
<dbReference type="Proteomes" id="UP000633263">
    <property type="component" value="Unassembled WGS sequence"/>
</dbReference>
<sequence>MGEQFHVLPAALRTLLEPPPGLDIDFSSPAGAPALVAADSVSWQIFANPIALFIGGVAAVLLELAEPAVRSGVWDHSNFRRDPVTRLRRTGFAALVTVYAPRAEAQRMIAQVVRMHDRVTGITPEGAPYHANDPHLLRWVHATALWGFAEAYHRYVTPLTDAQKDSAFAEGREAARLYGVKIPPNNWAEWERLLEEMTPSLEDSAVLGEFLELMDNAPILPGWTRPLQRLLVRAAVDMVPAPVRHFSALEARGLSRSQARLVRGLGRSAGIVPLPSLPPAQARKRMGA</sequence>